<proteinExistence type="predicted"/>
<gene>
    <name evidence="3" type="ORF">METZ01_LOCUS13370</name>
</gene>
<evidence type="ECO:0000313" key="3">
    <source>
        <dbReference type="EMBL" id="SUZ60516.1"/>
    </source>
</evidence>
<feature type="domain" description="Methyltransferase" evidence="2">
    <location>
        <begin position="74"/>
        <end position="167"/>
    </location>
</feature>
<feature type="region of interest" description="Disordered" evidence="1">
    <location>
        <begin position="1"/>
        <end position="49"/>
    </location>
</feature>
<name>A0A381P0R3_9ZZZZ</name>
<dbReference type="AlphaFoldDB" id="A0A381P0R3"/>
<protein>
    <recommendedName>
        <fullName evidence="2">Methyltransferase domain-containing protein</fullName>
    </recommendedName>
</protein>
<dbReference type="Gene3D" id="3.40.50.150">
    <property type="entry name" value="Vaccinia Virus protein VP39"/>
    <property type="match status" value="1"/>
</dbReference>
<accession>A0A381P0R3</accession>
<dbReference type="SUPFAM" id="SSF53335">
    <property type="entry name" value="S-adenosyl-L-methionine-dependent methyltransferases"/>
    <property type="match status" value="1"/>
</dbReference>
<sequence>MQLPEDAVEAPTVEANKTGRDLRTQDFATPDAKPVTISSGTDDETNPLPNQRYTSILFWKMVKALDPNEPPARILDLGPTSHANMHFWAERGFQVSCYDLEKHEMEELERQPITNLSLAADRVNQRRLPFADNAFAGICAWNCFSRLPFVSARRYIRECIRVLRSRGILHAIFLDAAGRLDTRRQYRIVDRQQLDVVSGHSRRGIDPTLVEAELAFLFSSFDACESKSAPCQTRELLAQHNR</sequence>
<dbReference type="InterPro" id="IPR029063">
    <property type="entry name" value="SAM-dependent_MTases_sf"/>
</dbReference>
<evidence type="ECO:0000256" key="1">
    <source>
        <dbReference type="SAM" id="MobiDB-lite"/>
    </source>
</evidence>
<dbReference type="InterPro" id="IPR041698">
    <property type="entry name" value="Methyltransf_25"/>
</dbReference>
<reference evidence="3" key="1">
    <citation type="submission" date="2018-05" db="EMBL/GenBank/DDBJ databases">
        <authorList>
            <person name="Lanie J.A."/>
            <person name="Ng W.-L."/>
            <person name="Kazmierczak K.M."/>
            <person name="Andrzejewski T.M."/>
            <person name="Davidsen T.M."/>
            <person name="Wayne K.J."/>
            <person name="Tettelin H."/>
            <person name="Glass J.I."/>
            <person name="Rusch D."/>
            <person name="Podicherti R."/>
            <person name="Tsui H.-C.T."/>
            <person name="Winkler M.E."/>
        </authorList>
    </citation>
    <scope>NUCLEOTIDE SEQUENCE</scope>
</reference>
<organism evidence="3">
    <name type="scientific">marine metagenome</name>
    <dbReference type="NCBI Taxonomy" id="408172"/>
    <lineage>
        <taxon>unclassified sequences</taxon>
        <taxon>metagenomes</taxon>
        <taxon>ecological metagenomes</taxon>
    </lineage>
</organism>
<dbReference type="Pfam" id="PF13649">
    <property type="entry name" value="Methyltransf_25"/>
    <property type="match status" value="1"/>
</dbReference>
<evidence type="ECO:0000259" key="2">
    <source>
        <dbReference type="Pfam" id="PF13649"/>
    </source>
</evidence>
<dbReference type="EMBL" id="UINC01000748">
    <property type="protein sequence ID" value="SUZ60516.1"/>
    <property type="molecule type" value="Genomic_DNA"/>
</dbReference>